<keyword evidence="2" id="KW-0812">Transmembrane</keyword>
<evidence type="ECO:0000256" key="1">
    <source>
        <dbReference type="SAM" id="MobiDB-lite"/>
    </source>
</evidence>
<dbReference type="SUPFAM" id="SSF47413">
    <property type="entry name" value="lambda repressor-like DNA-binding domains"/>
    <property type="match status" value="1"/>
</dbReference>
<dbReference type="Proteomes" id="UP001200247">
    <property type="component" value="Unassembled WGS sequence"/>
</dbReference>
<dbReference type="AlphaFoldDB" id="A0ABD4SR50"/>
<protein>
    <submittedName>
        <fullName evidence="3">Helix-turn-helix domain-containing protein</fullName>
    </submittedName>
</protein>
<dbReference type="RefSeq" id="WP_239893778.1">
    <property type="nucleotide sequence ID" value="NZ_JAJAXM010000007.1"/>
</dbReference>
<dbReference type="Gene3D" id="1.10.260.40">
    <property type="entry name" value="lambda repressor-like DNA-binding domains"/>
    <property type="match status" value="1"/>
</dbReference>
<evidence type="ECO:0000313" key="4">
    <source>
        <dbReference type="Proteomes" id="UP001200247"/>
    </source>
</evidence>
<organism evidence="3 4">
    <name type="scientific">Laribacter hongkongensis</name>
    <dbReference type="NCBI Taxonomy" id="168471"/>
    <lineage>
        <taxon>Bacteria</taxon>
        <taxon>Pseudomonadati</taxon>
        <taxon>Pseudomonadota</taxon>
        <taxon>Betaproteobacteria</taxon>
        <taxon>Neisseriales</taxon>
        <taxon>Aquaspirillaceae</taxon>
        <taxon>Laribacter</taxon>
    </lineage>
</organism>
<dbReference type="EMBL" id="JAJAXM010000007">
    <property type="protein sequence ID" value="MCG9025472.1"/>
    <property type="molecule type" value="Genomic_DNA"/>
</dbReference>
<sequence>MYSIPVSTRPMQPVWPAAKAAFAVIGTILVGTGSVYGLDRTESWRHHIQPRVPFILDAADASTGGAERPDVRTASEHIESIRNVLNPAIADLAGLFDVSRQAIYKWLSGDSTPEPDKLNRIVELSRIADAFQAAGVSRAGALLKMKAFAGRSLMDLIKSGENRSEHVAALISEAKAMEASYKQSGLATSKSKSSSDWQSSISIPGSSERV</sequence>
<feature type="region of interest" description="Disordered" evidence="1">
    <location>
        <begin position="185"/>
        <end position="210"/>
    </location>
</feature>
<evidence type="ECO:0000313" key="3">
    <source>
        <dbReference type="EMBL" id="MCG9025472.1"/>
    </source>
</evidence>
<dbReference type="InterPro" id="IPR010982">
    <property type="entry name" value="Lambda_DNA-bd_dom_sf"/>
</dbReference>
<keyword evidence="2" id="KW-1133">Transmembrane helix</keyword>
<keyword evidence="2" id="KW-0472">Membrane</keyword>
<accession>A0ABD4SR50</accession>
<gene>
    <name evidence="3" type="ORF">LH440_06070</name>
</gene>
<dbReference type="InterPro" id="IPR001387">
    <property type="entry name" value="Cro/C1-type_HTH"/>
</dbReference>
<proteinExistence type="predicted"/>
<reference evidence="3 4" key="1">
    <citation type="submission" date="2021-10" db="EMBL/GenBank/DDBJ databases">
        <title>Whole-genome sequencing analysis of Laribacter hongkongensis: virulence gene profiles, carbohydrate-active enzyme prediction, and antimicrobial resistance characterization.</title>
        <authorList>
            <person name="Yuan P."/>
            <person name="Zhan Y."/>
            <person name="Chen D."/>
        </authorList>
    </citation>
    <scope>NUCLEOTIDE SEQUENCE [LARGE SCALE GENOMIC DNA]</scope>
    <source>
        <strain evidence="3 4">W67</strain>
    </source>
</reference>
<feature type="transmembrane region" description="Helical" evidence="2">
    <location>
        <begin position="20"/>
        <end position="38"/>
    </location>
</feature>
<comment type="caution">
    <text evidence="3">The sequence shown here is derived from an EMBL/GenBank/DDBJ whole genome shotgun (WGS) entry which is preliminary data.</text>
</comment>
<name>A0ABD4SR50_9NEIS</name>
<evidence type="ECO:0000256" key="2">
    <source>
        <dbReference type="SAM" id="Phobius"/>
    </source>
</evidence>
<dbReference type="CDD" id="cd00093">
    <property type="entry name" value="HTH_XRE"/>
    <property type="match status" value="1"/>
</dbReference>